<dbReference type="KEGG" id="olu:OSTLU_29184"/>
<evidence type="ECO:0000256" key="9">
    <source>
        <dbReference type="ARBA" id="ARBA00023201"/>
    </source>
</evidence>
<dbReference type="GO" id="GO:0098719">
    <property type="term" value="P:sodium ion import across plasma membrane"/>
    <property type="evidence" value="ECO:0007669"/>
    <property type="project" value="TreeGrafter"/>
</dbReference>
<comment type="catalytic activity">
    <reaction evidence="11">
        <text>K(+)(in) + H(+)(out) = K(+)(out) + H(+)(in)</text>
        <dbReference type="Rhea" id="RHEA:29467"/>
        <dbReference type="ChEBI" id="CHEBI:15378"/>
        <dbReference type="ChEBI" id="CHEBI:29103"/>
    </reaction>
</comment>
<dbReference type="RefSeq" id="XP_001415987.1">
    <property type="nucleotide sequence ID" value="XM_001415950.1"/>
</dbReference>
<feature type="transmembrane region" description="Helical" evidence="14">
    <location>
        <begin position="184"/>
        <end position="206"/>
    </location>
</feature>
<evidence type="ECO:0000256" key="8">
    <source>
        <dbReference type="ARBA" id="ARBA00023136"/>
    </source>
</evidence>
<dbReference type="OMA" id="QMQGLHA"/>
<feature type="transmembrane region" description="Helical" evidence="14">
    <location>
        <begin position="149"/>
        <end position="172"/>
    </location>
</feature>
<dbReference type="GO" id="GO:0015385">
    <property type="term" value="F:sodium:proton antiporter activity"/>
    <property type="evidence" value="ECO:0007669"/>
    <property type="project" value="InterPro"/>
</dbReference>
<keyword evidence="7" id="KW-0406">Ion transport</keyword>
<feature type="transmembrane region" description="Helical" evidence="14">
    <location>
        <begin position="382"/>
        <end position="401"/>
    </location>
</feature>
<dbReference type="GO" id="GO:0005886">
    <property type="term" value="C:plasma membrane"/>
    <property type="evidence" value="ECO:0007669"/>
    <property type="project" value="UniProtKB-SubCell"/>
</dbReference>
<evidence type="ECO:0000256" key="11">
    <source>
        <dbReference type="ARBA" id="ARBA00047912"/>
    </source>
</evidence>
<dbReference type="InterPro" id="IPR006153">
    <property type="entry name" value="Cation/H_exchanger_TM"/>
</dbReference>
<evidence type="ECO:0000256" key="6">
    <source>
        <dbReference type="ARBA" id="ARBA00023053"/>
    </source>
</evidence>
<gene>
    <name evidence="16" type="ORF">OSTLU_29184</name>
</gene>
<evidence type="ECO:0000256" key="12">
    <source>
        <dbReference type="SAM" id="Coils"/>
    </source>
</evidence>
<dbReference type="Pfam" id="PF00999">
    <property type="entry name" value="Na_H_Exchanger"/>
    <property type="match status" value="1"/>
</dbReference>
<keyword evidence="12" id="KW-0175">Coiled coil</keyword>
<feature type="transmembrane region" description="Helical" evidence="14">
    <location>
        <begin position="56"/>
        <end position="73"/>
    </location>
</feature>
<reference evidence="16 17" key="1">
    <citation type="journal article" date="2007" name="Proc. Natl. Acad. Sci. U.S.A.">
        <title>The tiny eukaryote Ostreococcus provides genomic insights into the paradox of plankton speciation.</title>
        <authorList>
            <person name="Palenik B."/>
            <person name="Grimwood J."/>
            <person name="Aerts A."/>
            <person name="Rouze P."/>
            <person name="Salamov A."/>
            <person name="Putnam N."/>
            <person name="Dupont C."/>
            <person name="Jorgensen R."/>
            <person name="Derelle E."/>
            <person name="Rombauts S."/>
            <person name="Zhou K."/>
            <person name="Otillar R."/>
            <person name="Merchant S.S."/>
            <person name="Podell S."/>
            <person name="Gaasterland T."/>
            <person name="Napoli C."/>
            <person name="Gendler K."/>
            <person name="Manuell A."/>
            <person name="Tai V."/>
            <person name="Vallon O."/>
            <person name="Piganeau G."/>
            <person name="Jancek S."/>
            <person name="Heijde M."/>
            <person name="Jabbari K."/>
            <person name="Bowler C."/>
            <person name="Lohr M."/>
            <person name="Robbens S."/>
            <person name="Werner G."/>
            <person name="Dubchak I."/>
            <person name="Pazour G.J."/>
            <person name="Ren Q."/>
            <person name="Paulsen I."/>
            <person name="Delwiche C."/>
            <person name="Schmutz J."/>
            <person name="Rokhsar D."/>
            <person name="Van de Peer Y."/>
            <person name="Moreau H."/>
            <person name="Grigoriev I.V."/>
        </authorList>
    </citation>
    <scope>NUCLEOTIDE SEQUENCE [LARGE SCALE GENOMIC DNA]</scope>
    <source>
        <strain evidence="16 17">CCE9901</strain>
    </source>
</reference>
<accession>A4RRY8</accession>
<dbReference type="HOGENOM" id="CLU_008625_0_0_1"/>
<keyword evidence="5 14" id="KW-1133">Transmembrane helix</keyword>
<organism evidence="16 17">
    <name type="scientific">Ostreococcus lucimarinus (strain CCE9901)</name>
    <dbReference type="NCBI Taxonomy" id="436017"/>
    <lineage>
        <taxon>Eukaryota</taxon>
        <taxon>Viridiplantae</taxon>
        <taxon>Chlorophyta</taxon>
        <taxon>Mamiellophyceae</taxon>
        <taxon>Mamiellales</taxon>
        <taxon>Bathycoccaceae</taxon>
        <taxon>Ostreococcus</taxon>
    </lineage>
</organism>
<evidence type="ECO:0000313" key="16">
    <source>
        <dbReference type="EMBL" id="ABO94279.1"/>
    </source>
</evidence>
<feature type="compositionally biased region" description="Basic and acidic residues" evidence="13">
    <location>
        <begin position="1203"/>
        <end position="1212"/>
    </location>
</feature>
<keyword evidence="6" id="KW-0915">Sodium</keyword>
<feature type="transmembrane region" description="Helical" evidence="14">
    <location>
        <begin position="413"/>
        <end position="438"/>
    </location>
</feature>
<dbReference type="Gene3D" id="6.10.140.1330">
    <property type="match status" value="1"/>
</dbReference>
<dbReference type="eggNOG" id="KOG1965">
    <property type="taxonomic scope" value="Eukaryota"/>
</dbReference>
<evidence type="ECO:0000256" key="5">
    <source>
        <dbReference type="ARBA" id="ARBA00022989"/>
    </source>
</evidence>
<evidence type="ECO:0000256" key="7">
    <source>
        <dbReference type="ARBA" id="ARBA00023065"/>
    </source>
</evidence>
<comment type="subcellular location">
    <subcellularLocation>
        <location evidence="1">Cell membrane</location>
        <topology evidence="1">Multi-pass membrane protein</topology>
    </subcellularLocation>
</comment>
<evidence type="ECO:0000256" key="2">
    <source>
        <dbReference type="ARBA" id="ARBA00022448"/>
    </source>
</evidence>
<dbReference type="GO" id="GO:0051453">
    <property type="term" value="P:regulation of intracellular pH"/>
    <property type="evidence" value="ECO:0007669"/>
    <property type="project" value="TreeGrafter"/>
</dbReference>
<evidence type="ECO:0000259" key="15">
    <source>
        <dbReference type="Pfam" id="PF00999"/>
    </source>
</evidence>
<dbReference type="EMBL" id="CP000581">
    <property type="protein sequence ID" value="ABO94279.1"/>
    <property type="molecule type" value="Genomic_DNA"/>
</dbReference>
<feature type="transmembrane region" description="Helical" evidence="14">
    <location>
        <begin position="93"/>
        <end position="110"/>
    </location>
</feature>
<feature type="transmembrane region" description="Helical" evidence="14">
    <location>
        <begin position="226"/>
        <end position="244"/>
    </location>
</feature>
<dbReference type="OrthoDB" id="441412at2759"/>
<protein>
    <submittedName>
        <fullName evidence="16">CPA1 family transporter: sodium ion/proton</fullName>
    </submittedName>
</protein>
<comment type="catalytic activity">
    <reaction evidence="10">
        <text>Na(+)(in) + H(+)(out) = Na(+)(out) + H(+)(in)</text>
        <dbReference type="Rhea" id="RHEA:29419"/>
        <dbReference type="ChEBI" id="CHEBI:15378"/>
        <dbReference type="ChEBI" id="CHEBI:29101"/>
    </reaction>
</comment>
<feature type="transmembrane region" description="Helical" evidence="14">
    <location>
        <begin position="344"/>
        <end position="367"/>
    </location>
</feature>
<evidence type="ECO:0000256" key="3">
    <source>
        <dbReference type="ARBA" id="ARBA00022475"/>
    </source>
</evidence>
<keyword evidence="2" id="KW-0813">Transport</keyword>
<evidence type="ECO:0000313" key="17">
    <source>
        <dbReference type="Proteomes" id="UP000001568"/>
    </source>
</evidence>
<dbReference type="AlphaFoldDB" id="A4RRY8"/>
<dbReference type="PANTHER" id="PTHR10110:SF86">
    <property type="entry name" value="SODIUM_HYDROGEN EXCHANGER 7"/>
    <property type="match status" value="1"/>
</dbReference>
<keyword evidence="17" id="KW-1185">Reference proteome</keyword>
<dbReference type="Proteomes" id="UP000001568">
    <property type="component" value="Chromosome 1"/>
</dbReference>
<feature type="region of interest" description="Disordered" evidence="13">
    <location>
        <begin position="1119"/>
        <end position="1247"/>
    </location>
</feature>
<dbReference type="InterPro" id="IPR018422">
    <property type="entry name" value="Cation/H_exchanger_CPA1"/>
</dbReference>
<evidence type="ECO:0000256" key="10">
    <source>
        <dbReference type="ARBA" id="ARBA00047524"/>
    </source>
</evidence>
<name>A4RRY8_OSTLU</name>
<feature type="transmembrane region" description="Helical" evidence="14">
    <location>
        <begin position="32"/>
        <end position="49"/>
    </location>
</feature>
<evidence type="ECO:0000256" key="4">
    <source>
        <dbReference type="ARBA" id="ARBA00022692"/>
    </source>
</evidence>
<dbReference type="Gramene" id="ABO94279">
    <property type="protein sequence ID" value="ABO94279"/>
    <property type="gene ID" value="OSTLU_29184"/>
</dbReference>
<evidence type="ECO:0000256" key="1">
    <source>
        <dbReference type="ARBA" id="ARBA00004651"/>
    </source>
</evidence>
<sequence length="1247" mass="137433">MTPRVGRTLLSAAASNATAVNAAAHDDATAPLWFIFISLAVGSAARTALHGTSVPYTVVLFIIGMVMAVVYYYADLGLLEASLSAWGGINPHVLLACFLPALIFESSFSMEWHTLKKVLPKVLILAGPGVLMSMALTGCVLRVFPFDFSWAFCMMVGSILAATDPVAVVAILKEVGASKVLGHLIEGESLVNDGTAIVVFNVFLAIAKGEHLSFGDVMKDLITQPILSVITGVVVGELCLIWLRNSHKDHLVDITITLFAGYISFMLAEIVIKCSGVLAVVVLGWYLSAKGRTFFKGNIQHSMHHFWEVLTYAANTIVFILAGFLIVADILLGELDIKASDLGWGILLYLCLNIIRFVVTAMLFPWMNYYKGHVLSMRETFIAIWSGLRGAVGLALALVVLEDDAHFTKRERGLTLVMVSAAVIGTLLINASSAAAMLRIVGLLTPGLSHDRTLLAARKAIHERALAHYDEKLDQTGAQYLGAPDFTAVKQLVPFLRTQTDETEIEFKHEIAKMDAQLMHEMRDRFLAGLCKEVWSMLEDDLIDAKVAHGLLIACERATDKSKSNVLCTFDEFNRFMKQSRVKSAVVKAFERRAWGMRIIKTLRYLRLVEEGWMGTRRQMQGLHALISAHRLTSEQFKSLLGKNEEEEQAKEEAQSEVAELAKSYTLTKAGVGENLANETSIKSHHVRDVLFESDTEVVQAVEMLKEMQHAHNAVARSLRSEALAREILEVTMEETKLLTHTGLLDESEGSMLQAEHDLYLQRLIMHPLPPSRTSPGRILAAIPLFDFTQRVGIKSREIRKHFLREAEVVEFNVGDIIIDPNVKLNDGIMLVGNGVVLIESAADATQQITAGCKSHPHAWALALYEALANDANEEEPNRSGIRATAQTTMFGFVLPRSLLDSLRGDLREAETLEFMWRVVLGLLAETVLRSELDSVLPDLPVNKLVRAGKLVKISQGSKLEHDDRQVVILLRGSLYNNTCGNIPAPCVVTFKRTGMLSNATTSASSALESKLESRLSALKFGKNGLVRGSSQNLAALAAKMSVDESASESLPVEPDRDGYCTFESVNDLLIYVIPTDKLLQSPTSGKSRTSLRAQKKREFLRGLSNKVSRQRSIFIGPDNRLNAQKSTMPRRSIDSDRRSIEFDIESGVANATSRSPNRRLSLQLPRQPTVAEDADNPIGEDPRTQLTSNSMISLGTDDDNAQDTHRSDDLVPLRSRSRVWDDSPIPAPRVLPSRDYEDPSTQHTIS</sequence>
<feature type="domain" description="Cation/H+ exchanger transmembrane" evidence="15">
    <location>
        <begin position="47"/>
        <end position="437"/>
    </location>
</feature>
<keyword evidence="4 14" id="KW-0812">Transmembrane</keyword>
<keyword evidence="9" id="KW-0739">Sodium transport</keyword>
<feature type="coiled-coil region" evidence="12">
    <location>
        <begin position="637"/>
        <end position="664"/>
    </location>
</feature>
<feature type="transmembrane region" description="Helical" evidence="14">
    <location>
        <begin position="256"/>
        <end position="289"/>
    </location>
</feature>
<evidence type="ECO:0000256" key="14">
    <source>
        <dbReference type="SAM" id="Phobius"/>
    </source>
</evidence>
<feature type="transmembrane region" description="Helical" evidence="14">
    <location>
        <begin position="309"/>
        <end position="332"/>
    </location>
</feature>
<proteinExistence type="predicted"/>
<dbReference type="GO" id="GO:0015386">
    <property type="term" value="F:potassium:proton antiporter activity"/>
    <property type="evidence" value="ECO:0007669"/>
    <property type="project" value="TreeGrafter"/>
</dbReference>
<feature type="transmembrane region" description="Helical" evidence="14">
    <location>
        <begin position="122"/>
        <end position="143"/>
    </location>
</feature>
<keyword evidence="8 14" id="KW-0472">Membrane</keyword>
<dbReference type="PANTHER" id="PTHR10110">
    <property type="entry name" value="SODIUM/HYDROGEN EXCHANGER"/>
    <property type="match status" value="1"/>
</dbReference>
<keyword evidence="3" id="KW-1003">Cell membrane</keyword>
<feature type="compositionally biased region" description="Basic and acidic residues" evidence="13">
    <location>
        <begin position="1132"/>
        <end position="1142"/>
    </location>
</feature>
<dbReference type="GeneID" id="4999878"/>
<feature type="compositionally biased region" description="Polar residues" evidence="13">
    <location>
        <begin position="1150"/>
        <end position="1167"/>
    </location>
</feature>
<evidence type="ECO:0000256" key="13">
    <source>
        <dbReference type="SAM" id="MobiDB-lite"/>
    </source>
</evidence>
<feature type="compositionally biased region" description="Polar residues" evidence="13">
    <location>
        <begin position="1185"/>
        <end position="1194"/>
    </location>
</feature>